<dbReference type="EMBL" id="CADCWO010000100">
    <property type="protein sequence ID" value="CAA9571965.1"/>
    <property type="molecule type" value="Genomic_DNA"/>
</dbReference>
<keyword evidence="2" id="KW-1133">Transmembrane helix</keyword>
<proteinExistence type="predicted"/>
<sequence length="251" mass="28799">MQKPDCSMRIFSYLATISPAIRFAQPTNFNAIVFLLSQNRSAFPLAVYFEDDYHLVQPLNRLLFTVSLSMAGGLLLLAVGLSLVPVAIGTVVATGCFYRFTALPKVKGATRKRLEEEQHLLKQCYEFQHTLDKICEARRSYQELLKRQKAVLRNMMQTPEHYSTQVDLYQRALSCTEDYLKLCDRAIEQYEAAIRSICIQIETSKLAVELPSHFIDPRIEFGLDQLKDQFERHVPPNSPHHDPDPNNYSNN</sequence>
<reference evidence="3" key="1">
    <citation type="submission" date="2020-02" db="EMBL/GenBank/DDBJ databases">
        <authorList>
            <person name="Meier V. D."/>
        </authorList>
    </citation>
    <scope>NUCLEOTIDE SEQUENCE</scope>
    <source>
        <strain evidence="3">AVDCRST_MAG81</strain>
    </source>
</reference>
<dbReference type="AlphaFoldDB" id="A0A6J4VCU7"/>
<feature type="transmembrane region" description="Helical" evidence="2">
    <location>
        <begin position="74"/>
        <end position="98"/>
    </location>
</feature>
<accession>A0A6J4VCU7</accession>
<feature type="region of interest" description="Disordered" evidence="1">
    <location>
        <begin position="231"/>
        <end position="251"/>
    </location>
</feature>
<organism evidence="3">
    <name type="scientific">uncultured Synechococcales cyanobacterium</name>
    <dbReference type="NCBI Taxonomy" id="1936017"/>
    <lineage>
        <taxon>Bacteria</taxon>
        <taxon>Bacillati</taxon>
        <taxon>Cyanobacteriota</taxon>
        <taxon>Cyanophyceae</taxon>
        <taxon>Synechococcales</taxon>
        <taxon>environmental samples</taxon>
    </lineage>
</organism>
<protein>
    <submittedName>
        <fullName evidence="3">Uncharacterized protein</fullName>
    </submittedName>
</protein>
<evidence type="ECO:0000313" key="3">
    <source>
        <dbReference type="EMBL" id="CAA9571965.1"/>
    </source>
</evidence>
<keyword evidence="2" id="KW-0812">Transmembrane</keyword>
<evidence type="ECO:0000256" key="2">
    <source>
        <dbReference type="SAM" id="Phobius"/>
    </source>
</evidence>
<evidence type="ECO:0000256" key="1">
    <source>
        <dbReference type="SAM" id="MobiDB-lite"/>
    </source>
</evidence>
<feature type="compositionally biased region" description="Basic and acidic residues" evidence="1">
    <location>
        <begin position="231"/>
        <end position="244"/>
    </location>
</feature>
<name>A0A6J4VCU7_9CYAN</name>
<keyword evidence="2" id="KW-0472">Membrane</keyword>
<gene>
    <name evidence="3" type="ORF">AVDCRST_MAG81-1723</name>
</gene>